<proteinExistence type="predicted"/>
<evidence type="ECO:0000313" key="1">
    <source>
        <dbReference type="EMBL" id="KAF1002181.1"/>
    </source>
</evidence>
<accession>A0A6L5B936</accession>
<gene>
    <name evidence="1" type="ORF">AG4045_023437</name>
</gene>
<dbReference type="AlphaFoldDB" id="A0A6L5B936"/>
<comment type="caution">
    <text evidence="1">The sequence shown here is derived from an EMBL/GenBank/DDBJ whole genome shotgun (WGS) entry which is preliminary data.</text>
</comment>
<evidence type="ECO:0000313" key="2">
    <source>
        <dbReference type="Proteomes" id="UP000593563"/>
    </source>
</evidence>
<organism evidence="1 2">
    <name type="scientific">Apium graveolens</name>
    <name type="common">Celery</name>
    <dbReference type="NCBI Taxonomy" id="4045"/>
    <lineage>
        <taxon>Eukaryota</taxon>
        <taxon>Viridiplantae</taxon>
        <taxon>Streptophyta</taxon>
        <taxon>Embryophyta</taxon>
        <taxon>Tracheophyta</taxon>
        <taxon>Spermatophyta</taxon>
        <taxon>Magnoliopsida</taxon>
        <taxon>eudicotyledons</taxon>
        <taxon>Gunneridae</taxon>
        <taxon>Pentapetalae</taxon>
        <taxon>asterids</taxon>
        <taxon>campanulids</taxon>
        <taxon>Apiales</taxon>
        <taxon>Apiaceae</taxon>
        <taxon>Apioideae</taxon>
        <taxon>apioid superclade</taxon>
        <taxon>Apieae</taxon>
        <taxon>Apium</taxon>
    </lineage>
</organism>
<name>A0A6L5B936_APIGR</name>
<protein>
    <submittedName>
        <fullName evidence="1">Uncharacterized protein</fullName>
    </submittedName>
</protein>
<reference evidence="1" key="1">
    <citation type="submission" date="2020-01" db="EMBL/GenBank/DDBJ databases">
        <title>The Celery Genome Sequence Reveals Sequential Paleo-tetraploidization, Resistance Gene Elimination, Karyotype Evolution, and Functional Innovation in Apiales.</title>
        <authorList>
            <person name="Song X."/>
        </authorList>
    </citation>
    <scope>NUCLEOTIDE SEQUENCE</scope>
    <source>
        <tissue evidence="1">Leaf</tissue>
    </source>
</reference>
<sequence length="167" mass="19539">MRSLAQLKMVHNLLCKRMRLYTLNLVVYNSSWYVSPRNHHPATKFPSFNSTANTYRLASTCPHLPENKEQLLEENKVIRKGDIINLYDLLFTKYRDYVIRHKDHVDVQITDKFEKLSLFDDSGEASSSNSNVVSRLTPHSLSTSRIKPMHYHYHYPRSVIGSHMSKM</sequence>
<dbReference type="EMBL" id="WRXP01001595">
    <property type="protein sequence ID" value="KAF1002181.1"/>
    <property type="molecule type" value="Genomic_DNA"/>
</dbReference>
<keyword evidence="2" id="KW-1185">Reference proteome</keyword>
<dbReference type="Proteomes" id="UP000593563">
    <property type="component" value="Unassembled WGS sequence"/>
</dbReference>